<reference evidence="10" key="2">
    <citation type="journal article" date="2007" name="Science">
        <title>Draft genome sequence of the sexually transmitted pathogen Trichomonas vaginalis.</title>
        <authorList>
            <person name="Carlton J.M."/>
            <person name="Hirt R.P."/>
            <person name="Silva J.C."/>
            <person name="Delcher A.L."/>
            <person name="Schatz M."/>
            <person name="Zhao Q."/>
            <person name="Wortman J.R."/>
            <person name="Bidwell S.L."/>
            <person name="Alsmark U.C.M."/>
            <person name="Besteiro S."/>
            <person name="Sicheritz-Ponten T."/>
            <person name="Noel C.J."/>
            <person name="Dacks J.B."/>
            <person name="Foster P.G."/>
            <person name="Simillion C."/>
            <person name="Van de Peer Y."/>
            <person name="Miranda-Saavedra D."/>
            <person name="Barton G.J."/>
            <person name="Westrop G.D."/>
            <person name="Mueller S."/>
            <person name="Dessi D."/>
            <person name="Fiori P.L."/>
            <person name="Ren Q."/>
            <person name="Paulsen I."/>
            <person name="Zhang H."/>
            <person name="Bastida-Corcuera F.D."/>
            <person name="Simoes-Barbosa A."/>
            <person name="Brown M.T."/>
            <person name="Hayes R.D."/>
            <person name="Mukherjee M."/>
            <person name="Okumura C.Y."/>
            <person name="Schneider R."/>
            <person name="Smith A.J."/>
            <person name="Vanacova S."/>
            <person name="Villalvazo M."/>
            <person name="Haas B.J."/>
            <person name="Pertea M."/>
            <person name="Feldblyum T.V."/>
            <person name="Utterback T.R."/>
            <person name="Shu C.L."/>
            <person name="Osoegawa K."/>
            <person name="de Jong P.J."/>
            <person name="Hrdy I."/>
            <person name="Horvathova L."/>
            <person name="Zubacova Z."/>
            <person name="Dolezal P."/>
            <person name="Malik S.B."/>
            <person name="Logsdon J.M. Jr."/>
            <person name="Henze K."/>
            <person name="Gupta A."/>
            <person name="Wang C.C."/>
            <person name="Dunne R.L."/>
            <person name="Upcroft J.A."/>
            <person name="Upcroft P."/>
            <person name="White O."/>
            <person name="Salzberg S.L."/>
            <person name="Tang P."/>
            <person name="Chiu C.-H."/>
            <person name="Lee Y.-S."/>
            <person name="Embley T.M."/>
            <person name="Coombs G.H."/>
            <person name="Mottram J.C."/>
            <person name="Tachezy J."/>
            <person name="Fraser-Liggett C.M."/>
            <person name="Johnson P.J."/>
        </authorList>
    </citation>
    <scope>NUCLEOTIDE SEQUENCE [LARGE SCALE GENOMIC DNA]</scope>
    <source>
        <strain evidence="10">G3</strain>
    </source>
</reference>
<gene>
    <name evidence="10" type="ORF">TVAG_224380</name>
</gene>
<name>A2DW61_TRIV3</name>
<comment type="domain">
    <text evidence="7">The DHHC domain is required for palmitoyltransferase activity.</text>
</comment>
<dbReference type="VEuPathDB" id="TrichDB:TVAGG3_0804700"/>
<feature type="transmembrane region" description="Helical" evidence="7">
    <location>
        <begin position="86"/>
        <end position="105"/>
    </location>
</feature>
<dbReference type="InterPro" id="IPR039859">
    <property type="entry name" value="PFA4/ZDH16/20/ERF2-like"/>
</dbReference>
<feature type="transmembrane region" description="Helical" evidence="7">
    <location>
        <begin position="221"/>
        <end position="243"/>
    </location>
</feature>
<dbReference type="InParanoid" id="A2DW61"/>
<dbReference type="PROSITE" id="PS50216">
    <property type="entry name" value="DHHC"/>
    <property type="match status" value="1"/>
</dbReference>
<dbReference type="InterPro" id="IPR001594">
    <property type="entry name" value="Palmitoyltrfase_DHHC"/>
</dbReference>
<keyword evidence="4 7" id="KW-1133">Transmembrane helix</keyword>
<dbReference type="Proteomes" id="UP000001542">
    <property type="component" value="Unassembled WGS sequence"/>
</dbReference>
<evidence type="ECO:0000256" key="5">
    <source>
        <dbReference type="ARBA" id="ARBA00023136"/>
    </source>
</evidence>
<keyword evidence="6 7" id="KW-0012">Acyltransferase</keyword>
<dbReference type="STRING" id="5722.A2DW61"/>
<organism evidence="10 11">
    <name type="scientific">Trichomonas vaginalis (strain ATCC PRA-98 / G3)</name>
    <dbReference type="NCBI Taxonomy" id="412133"/>
    <lineage>
        <taxon>Eukaryota</taxon>
        <taxon>Metamonada</taxon>
        <taxon>Parabasalia</taxon>
        <taxon>Trichomonadida</taxon>
        <taxon>Trichomonadidae</taxon>
        <taxon>Trichomonas</taxon>
    </lineage>
</organism>
<evidence type="ECO:0000256" key="6">
    <source>
        <dbReference type="ARBA" id="ARBA00023315"/>
    </source>
</evidence>
<keyword evidence="5 7" id="KW-0472">Membrane</keyword>
<feature type="region of interest" description="Disordered" evidence="8">
    <location>
        <begin position="404"/>
        <end position="556"/>
    </location>
</feature>
<evidence type="ECO:0000313" key="11">
    <source>
        <dbReference type="Proteomes" id="UP000001542"/>
    </source>
</evidence>
<evidence type="ECO:0000256" key="7">
    <source>
        <dbReference type="RuleBase" id="RU079119"/>
    </source>
</evidence>
<reference evidence="10" key="1">
    <citation type="submission" date="2006-10" db="EMBL/GenBank/DDBJ databases">
        <authorList>
            <person name="Amadeo P."/>
            <person name="Zhao Q."/>
            <person name="Wortman J."/>
            <person name="Fraser-Liggett C."/>
            <person name="Carlton J."/>
        </authorList>
    </citation>
    <scope>NUCLEOTIDE SEQUENCE</scope>
    <source>
        <strain evidence="10">G3</strain>
    </source>
</reference>
<comment type="subcellular location">
    <subcellularLocation>
        <location evidence="1">Membrane</location>
        <topology evidence="1">Multi-pass membrane protein</topology>
    </subcellularLocation>
</comment>
<protein>
    <recommendedName>
        <fullName evidence="7">Palmitoyltransferase</fullName>
        <ecNumber evidence="7">2.3.1.225</ecNumber>
    </recommendedName>
</protein>
<dbReference type="AlphaFoldDB" id="A2DW61"/>
<feature type="transmembrane region" description="Helical" evidence="7">
    <location>
        <begin position="190"/>
        <end position="209"/>
    </location>
</feature>
<dbReference type="PANTHER" id="PTHR22883:SF147">
    <property type="entry name" value="PALMITOYLTRANSFERASE"/>
    <property type="match status" value="1"/>
</dbReference>
<keyword evidence="11" id="KW-1185">Reference proteome</keyword>
<feature type="transmembrane region" description="Helical" evidence="7">
    <location>
        <begin position="59"/>
        <end position="80"/>
    </location>
</feature>
<feature type="compositionally biased region" description="Basic residues" evidence="8">
    <location>
        <begin position="471"/>
        <end position="481"/>
    </location>
</feature>
<dbReference type="KEGG" id="tva:4773365"/>
<dbReference type="OrthoDB" id="331948at2759"/>
<dbReference type="EC" id="2.3.1.225" evidence="7"/>
<sequence>MGAREYAGKWIYLEGKKVQVPLLSKWEEKCNCCCCRVAYFPSINSFFCNQWECHCAYPLLVILLVYVSFGFGLYCLYDLLDDLPQYIAMAVFAFFFLMWNLSYYCTMCRSPGYLPWYWSVEQGTQYTWEEHMDGVITTESQYNFANDHEKPERGSLTKQGRRLILRADHICPWIANWVGLKNYRYFFTKLLWTIILFLEWFAIFGYLIYNLVKNGFKVRVSTIGMLACALPIVLFFIFFMIVFCRHIKYLCRNTTTLQELRAEKNQDFTNPYDLGCCTNCSETLGPKACCLCWFIPIPIRRLNAGIYWRRNDAENPDPKFDYGAEVPRRKYKIYQDGDSSSDSHKEYSSSSDSDSNEMVESNNGFMQLQDINTTPKKAEEPPKSPIQNQINQQNSEKLQNEFYLPKPDNQQNKTPQKTPETPQKSLDQEYYIPKSDEKPKIETPKPERKQSMIGVNVDELLDDTEGTPSPSKKRPHKSPKMRRFDPERDSGKKVYKKVHVAHNANGTVIVSPRSSSVQRKGSPLKQMPSPPSSPKSPNRANRLPSPPTSPKSPARI</sequence>
<evidence type="ECO:0000256" key="8">
    <source>
        <dbReference type="SAM" id="MobiDB-lite"/>
    </source>
</evidence>
<evidence type="ECO:0000256" key="2">
    <source>
        <dbReference type="ARBA" id="ARBA00022679"/>
    </source>
</evidence>
<feature type="compositionally biased region" description="Basic and acidic residues" evidence="8">
    <location>
        <begin position="482"/>
        <end position="492"/>
    </location>
</feature>
<keyword evidence="2 7" id="KW-0808">Transferase</keyword>
<dbReference type="eggNOG" id="KOG1311">
    <property type="taxonomic scope" value="Eukaryota"/>
</dbReference>
<dbReference type="GO" id="GO:0019706">
    <property type="term" value="F:protein-cysteine S-palmitoyltransferase activity"/>
    <property type="evidence" value="ECO:0000318"/>
    <property type="project" value="GO_Central"/>
</dbReference>
<evidence type="ECO:0000256" key="4">
    <source>
        <dbReference type="ARBA" id="ARBA00022989"/>
    </source>
</evidence>
<dbReference type="GO" id="GO:0016020">
    <property type="term" value="C:membrane"/>
    <property type="evidence" value="ECO:0007669"/>
    <property type="project" value="UniProtKB-SubCell"/>
</dbReference>
<dbReference type="GO" id="GO:0006612">
    <property type="term" value="P:protein targeting to membrane"/>
    <property type="evidence" value="ECO:0000318"/>
    <property type="project" value="GO_Central"/>
</dbReference>
<dbReference type="PANTHER" id="PTHR22883">
    <property type="entry name" value="ZINC FINGER DHHC DOMAIN CONTAINING PROTEIN"/>
    <property type="match status" value="1"/>
</dbReference>
<dbReference type="GO" id="GO:0005794">
    <property type="term" value="C:Golgi apparatus"/>
    <property type="evidence" value="ECO:0000318"/>
    <property type="project" value="GO_Central"/>
</dbReference>
<keyword evidence="3 7" id="KW-0812">Transmembrane</keyword>
<evidence type="ECO:0000256" key="3">
    <source>
        <dbReference type="ARBA" id="ARBA00022692"/>
    </source>
</evidence>
<feature type="compositionally biased region" description="Basic and acidic residues" evidence="8">
    <location>
        <begin position="434"/>
        <end position="450"/>
    </location>
</feature>
<evidence type="ECO:0000313" key="10">
    <source>
        <dbReference type="EMBL" id="EAY15362.1"/>
    </source>
</evidence>
<feature type="compositionally biased region" description="Polar residues" evidence="8">
    <location>
        <begin position="504"/>
        <end position="519"/>
    </location>
</feature>
<proteinExistence type="inferred from homology"/>
<dbReference type="Pfam" id="PF01529">
    <property type="entry name" value="DHHC"/>
    <property type="match status" value="1"/>
</dbReference>
<comment type="similarity">
    <text evidence="7">Belongs to the DHHC palmitoyltransferase family.</text>
</comment>
<feature type="compositionally biased region" description="Polar residues" evidence="8">
    <location>
        <begin position="408"/>
        <end position="425"/>
    </location>
</feature>
<dbReference type="GO" id="GO:0005783">
    <property type="term" value="C:endoplasmic reticulum"/>
    <property type="evidence" value="ECO:0000318"/>
    <property type="project" value="GO_Central"/>
</dbReference>
<feature type="region of interest" description="Disordered" evidence="8">
    <location>
        <begin position="333"/>
        <end position="359"/>
    </location>
</feature>
<dbReference type="EMBL" id="DS113257">
    <property type="protein sequence ID" value="EAY15362.1"/>
    <property type="molecule type" value="Genomic_DNA"/>
</dbReference>
<dbReference type="RefSeq" id="XP_001327585.1">
    <property type="nucleotide sequence ID" value="XM_001327550.1"/>
</dbReference>
<comment type="catalytic activity">
    <reaction evidence="7">
        <text>L-cysteinyl-[protein] + hexadecanoyl-CoA = S-hexadecanoyl-L-cysteinyl-[protein] + CoA</text>
        <dbReference type="Rhea" id="RHEA:36683"/>
        <dbReference type="Rhea" id="RHEA-COMP:10131"/>
        <dbReference type="Rhea" id="RHEA-COMP:11032"/>
        <dbReference type="ChEBI" id="CHEBI:29950"/>
        <dbReference type="ChEBI" id="CHEBI:57287"/>
        <dbReference type="ChEBI" id="CHEBI:57379"/>
        <dbReference type="ChEBI" id="CHEBI:74151"/>
        <dbReference type="EC" id="2.3.1.225"/>
    </reaction>
</comment>
<accession>A2DW61</accession>
<feature type="domain" description="Palmitoyltransferase DHHC" evidence="9">
    <location>
        <begin position="138"/>
        <end position="261"/>
    </location>
</feature>
<evidence type="ECO:0000259" key="9">
    <source>
        <dbReference type="Pfam" id="PF01529"/>
    </source>
</evidence>
<evidence type="ECO:0000256" key="1">
    <source>
        <dbReference type="ARBA" id="ARBA00004141"/>
    </source>
</evidence>
<dbReference type="VEuPathDB" id="TrichDB:TVAG_224380"/>